<organism evidence="4 5">
    <name type="scientific">Christiangramia fulva</name>
    <dbReference type="NCBI Taxonomy" id="2126553"/>
    <lineage>
        <taxon>Bacteria</taxon>
        <taxon>Pseudomonadati</taxon>
        <taxon>Bacteroidota</taxon>
        <taxon>Flavobacteriia</taxon>
        <taxon>Flavobacteriales</taxon>
        <taxon>Flavobacteriaceae</taxon>
        <taxon>Christiangramia</taxon>
    </lineage>
</organism>
<name>A0A2R3Z9F0_9FLAO</name>
<evidence type="ECO:0000259" key="3">
    <source>
        <dbReference type="PROSITE" id="PS50011"/>
    </source>
</evidence>
<dbReference type="Pfam" id="PF03109">
    <property type="entry name" value="ABC1"/>
    <property type="match status" value="1"/>
</dbReference>
<evidence type="ECO:0000256" key="2">
    <source>
        <dbReference type="SAM" id="Phobius"/>
    </source>
</evidence>
<dbReference type="PANTHER" id="PTHR10566:SF113">
    <property type="entry name" value="PROTEIN ACTIVITY OF BC1 COMPLEX KINASE 7, CHLOROPLASTIC"/>
    <property type="match status" value="1"/>
</dbReference>
<dbReference type="SUPFAM" id="SSF56112">
    <property type="entry name" value="Protein kinase-like (PK-like)"/>
    <property type="match status" value="1"/>
</dbReference>
<keyword evidence="2" id="KW-0812">Transmembrane</keyword>
<reference evidence="5" key="1">
    <citation type="submission" date="2018-03" db="EMBL/GenBank/DDBJ databases">
        <title>Gramella fulva sp. nov., isolated from a dry surface of tidal flat.</title>
        <authorList>
            <person name="Hwang S.H."/>
            <person name="Hwang W.M."/>
            <person name="Kang K."/>
            <person name="Ahn T.-Y."/>
        </authorList>
    </citation>
    <scope>NUCLEOTIDE SEQUENCE [LARGE SCALE GENOMIC DNA]</scope>
    <source>
        <strain evidence="5">SH35</strain>
    </source>
</reference>
<protein>
    <submittedName>
        <fullName evidence="4">ABC transporter</fullName>
    </submittedName>
</protein>
<evidence type="ECO:0000313" key="4">
    <source>
        <dbReference type="EMBL" id="AVR46870.1"/>
    </source>
</evidence>
<keyword evidence="2" id="KW-0472">Membrane</keyword>
<dbReference type="KEGG" id="grs:C7S20_17275"/>
<evidence type="ECO:0000313" key="5">
    <source>
        <dbReference type="Proteomes" id="UP000241507"/>
    </source>
</evidence>
<dbReference type="OrthoDB" id="9795390at2"/>
<dbReference type="GO" id="GO:0005524">
    <property type="term" value="F:ATP binding"/>
    <property type="evidence" value="ECO:0007669"/>
    <property type="project" value="InterPro"/>
</dbReference>
<dbReference type="InterPro" id="IPR050154">
    <property type="entry name" value="UbiB_kinase"/>
</dbReference>
<gene>
    <name evidence="4" type="ORF">C7S20_17275</name>
</gene>
<dbReference type="EMBL" id="CP028136">
    <property type="protein sequence ID" value="AVR46870.1"/>
    <property type="molecule type" value="Genomic_DNA"/>
</dbReference>
<dbReference type="PANTHER" id="PTHR10566">
    <property type="entry name" value="CHAPERONE-ACTIVITY OF BC1 COMPLEX CABC1 -RELATED"/>
    <property type="match status" value="1"/>
</dbReference>
<dbReference type="PROSITE" id="PS50011">
    <property type="entry name" value="PROTEIN_KINASE_DOM"/>
    <property type="match status" value="1"/>
</dbReference>
<dbReference type="GO" id="GO:0004672">
    <property type="term" value="F:protein kinase activity"/>
    <property type="evidence" value="ECO:0007669"/>
    <property type="project" value="InterPro"/>
</dbReference>
<accession>A0A2R3Z9F0</accession>
<dbReference type="InterPro" id="IPR004147">
    <property type="entry name" value="ABC1_dom"/>
</dbReference>
<feature type="transmembrane region" description="Helical" evidence="2">
    <location>
        <begin position="494"/>
        <end position="517"/>
    </location>
</feature>
<proteinExistence type="inferred from homology"/>
<sequence length="561" mass="64104">MSHKPEKIRRYYKFIRFMLKYWNSDIFRKTSAIAMDEGYDDDDDERNEHKFEQSPQELVEDLKDMGPTYIKLGQLLSTRPDLLPDEYLDALANLQDNISPVPFEDVREIVEEELGTKISKAFNFFEEKPIASASIGQVHRAELLSGQPVAVKVQRPGIKDQFLKDLETLDEMTKMAVKHLEKAKTYALDEVFAELRHVLLNELDYKKEAQNLKTLKRNLRDYEHIIVPAPINDYSSTRVLTMEFVSGKKITSLSPLRQIESDFSELVEELVEAYLQQIINDGFAHADPHPGNIKFTAENKIALIDLGMVARFSPHLQDQLIALLLAMSKSNGEKAADVLLKMSEQNEWSDKHKFTKTVTQVIMESKDSRAKDLETGRILIQLNRLAVNTHIKLPVEINILGKILLNLDQIIAMLDPDYDLRMAIHDNVTGIMRKKMLSELKPENFFELILETKNFLEKMPGRMNRISENLANNELKIEIDAIDEKRVTDGFQKVANRITLGLIIAATIIGASMLMQVPSDFTIFGYPGLAMIFFLLAAAGGIMLTYVIIFRDENLDDNKKI</sequence>
<dbReference type="InterPro" id="IPR011009">
    <property type="entry name" value="Kinase-like_dom_sf"/>
</dbReference>
<comment type="similarity">
    <text evidence="1">Belongs to the protein kinase superfamily. ADCK protein kinase family.</text>
</comment>
<dbReference type="Gene3D" id="1.10.510.10">
    <property type="entry name" value="Transferase(Phosphotransferase) domain 1"/>
    <property type="match status" value="1"/>
</dbReference>
<feature type="domain" description="Protein kinase" evidence="3">
    <location>
        <begin position="124"/>
        <end position="456"/>
    </location>
</feature>
<dbReference type="Proteomes" id="UP000241507">
    <property type="component" value="Chromosome"/>
</dbReference>
<dbReference type="CDD" id="cd05121">
    <property type="entry name" value="ABC1_ADCK3-like"/>
    <property type="match status" value="1"/>
</dbReference>
<keyword evidence="5" id="KW-1185">Reference proteome</keyword>
<dbReference type="InterPro" id="IPR000719">
    <property type="entry name" value="Prot_kinase_dom"/>
</dbReference>
<dbReference type="AlphaFoldDB" id="A0A2R3Z9F0"/>
<dbReference type="RefSeq" id="WP_107013641.1">
    <property type="nucleotide sequence ID" value="NZ_CP028136.1"/>
</dbReference>
<feature type="transmembrane region" description="Helical" evidence="2">
    <location>
        <begin position="529"/>
        <end position="550"/>
    </location>
</feature>
<evidence type="ECO:0000256" key="1">
    <source>
        <dbReference type="ARBA" id="ARBA00009670"/>
    </source>
</evidence>
<keyword evidence="2" id="KW-1133">Transmembrane helix</keyword>